<evidence type="ECO:0000313" key="2">
    <source>
        <dbReference type="Proteomes" id="UP001500383"/>
    </source>
</evidence>
<accession>A0ABN2J0T9</accession>
<gene>
    <name evidence="1" type="ORF">GCM10009831_26100</name>
</gene>
<evidence type="ECO:0008006" key="3">
    <source>
        <dbReference type="Google" id="ProtNLM"/>
    </source>
</evidence>
<proteinExistence type="predicted"/>
<name>A0ABN2J0T9_9ACTN</name>
<organism evidence="1 2">
    <name type="scientific">Dietzia cercidiphylli</name>
    <dbReference type="NCBI Taxonomy" id="498199"/>
    <lineage>
        <taxon>Bacteria</taxon>
        <taxon>Bacillati</taxon>
        <taxon>Actinomycetota</taxon>
        <taxon>Actinomycetes</taxon>
        <taxon>Mycobacteriales</taxon>
        <taxon>Dietziaceae</taxon>
        <taxon>Dietzia</taxon>
    </lineage>
</organism>
<protein>
    <recommendedName>
        <fullName evidence="3">HNH endonuclease</fullName>
    </recommendedName>
</protein>
<reference evidence="1 2" key="1">
    <citation type="journal article" date="2019" name="Int. J. Syst. Evol. Microbiol.">
        <title>The Global Catalogue of Microorganisms (GCM) 10K type strain sequencing project: providing services to taxonomists for standard genome sequencing and annotation.</title>
        <authorList>
            <consortium name="The Broad Institute Genomics Platform"/>
            <consortium name="The Broad Institute Genome Sequencing Center for Infectious Disease"/>
            <person name="Wu L."/>
            <person name="Ma J."/>
        </authorList>
    </citation>
    <scope>NUCLEOTIDE SEQUENCE [LARGE SCALE GENOMIC DNA]</scope>
    <source>
        <strain evidence="1 2">JCM 16002</strain>
    </source>
</reference>
<evidence type="ECO:0000313" key="1">
    <source>
        <dbReference type="EMBL" id="GAA1715235.1"/>
    </source>
</evidence>
<dbReference type="Proteomes" id="UP001500383">
    <property type="component" value="Unassembled WGS sequence"/>
</dbReference>
<comment type="caution">
    <text evidence="1">The sequence shown here is derived from an EMBL/GenBank/DDBJ whole genome shotgun (WGS) entry which is preliminary data.</text>
</comment>
<keyword evidence="2" id="KW-1185">Reference proteome</keyword>
<sequence length="209" mass="23609">MAMEETPAAGLPLPRTSVEDKAEVLARVVTAIDAGDMDSGRVVLRADYPFAPVIKSGRRYTDRQCLHIFYRDGFLDRYSGVKLVNPGALRLLSVLLPEDFPAHPNWLMSETHFAFWELFPTIDHLEPVARGGVDDASNWVCTSMLRNSAKAHWTVEELGWSLHPPGLHTDWDGLTGWFVRCLQEHPELLAHSYVARWFRASVDVRAQLT</sequence>
<dbReference type="EMBL" id="BAAAQG010000013">
    <property type="protein sequence ID" value="GAA1715235.1"/>
    <property type="molecule type" value="Genomic_DNA"/>
</dbReference>